<dbReference type="AlphaFoldDB" id="A0A956SFY0"/>
<dbReference type="EMBL" id="JAGQHS010000133">
    <property type="protein sequence ID" value="MCA9757969.1"/>
    <property type="molecule type" value="Genomic_DNA"/>
</dbReference>
<evidence type="ECO:0000313" key="2">
    <source>
        <dbReference type="Proteomes" id="UP000739538"/>
    </source>
</evidence>
<name>A0A956SFY0_UNCEI</name>
<dbReference type="Gene3D" id="3.40.190.10">
    <property type="entry name" value="Periplasmic binding protein-like II"/>
    <property type="match status" value="1"/>
</dbReference>
<proteinExistence type="predicted"/>
<dbReference type="SUPFAM" id="SSF53850">
    <property type="entry name" value="Periplasmic binding protein-like II"/>
    <property type="match status" value="1"/>
</dbReference>
<dbReference type="Proteomes" id="UP000739538">
    <property type="component" value="Unassembled WGS sequence"/>
</dbReference>
<reference evidence="1" key="2">
    <citation type="journal article" date="2021" name="Microbiome">
        <title>Successional dynamics and alternative stable states in a saline activated sludge microbial community over 9 years.</title>
        <authorList>
            <person name="Wang Y."/>
            <person name="Ye J."/>
            <person name="Ju F."/>
            <person name="Liu L."/>
            <person name="Boyd J.A."/>
            <person name="Deng Y."/>
            <person name="Parks D.H."/>
            <person name="Jiang X."/>
            <person name="Yin X."/>
            <person name="Woodcroft B.J."/>
            <person name="Tyson G.W."/>
            <person name="Hugenholtz P."/>
            <person name="Polz M.F."/>
            <person name="Zhang T."/>
        </authorList>
    </citation>
    <scope>NUCLEOTIDE SEQUENCE</scope>
    <source>
        <strain evidence="1">HKST-UBA02</strain>
    </source>
</reference>
<protein>
    <recommendedName>
        <fullName evidence="3">PBP domain-containing protein</fullName>
    </recommendedName>
</protein>
<evidence type="ECO:0000313" key="1">
    <source>
        <dbReference type="EMBL" id="MCA9757969.1"/>
    </source>
</evidence>
<accession>A0A956SFY0</accession>
<reference evidence="1" key="1">
    <citation type="submission" date="2020-04" db="EMBL/GenBank/DDBJ databases">
        <authorList>
            <person name="Zhang T."/>
        </authorList>
    </citation>
    <scope>NUCLEOTIDE SEQUENCE</scope>
    <source>
        <strain evidence="1">HKST-UBA02</strain>
    </source>
</reference>
<organism evidence="1 2">
    <name type="scientific">Eiseniibacteriota bacterium</name>
    <dbReference type="NCBI Taxonomy" id="2212470"/>
    <lineage>
        <taxon>Bacteria</taxon>
        <taxon>Candidatus Eiseniibacteriota</taxon>
    </lineage>
</organism>
<gene>
    <name evidence="1" type="ORF">KDA27_19410</name>
</gene>
<evidence type="ECO:0008006" key="3">
    <source>
        <dbReference type="Google" id="ProtNLM"/>
    </source>
</evidence>
<comment type="caution">
    <text evidence="1">The sequence shown here is derived from an EMBL/GenBank/DDBJ whole genome shotgun (WGS) entry which is preliminary data.</text>
</comment>
<sequence>MAALWLLVALLSIAPIHQTDARAARKETRVAIIANPSVSVDSLEVVDLQRIYLSKRTRWPDDTRIVATMLKGGSIHKSFVEDILERSVSKFATYWKQIVFTGQGVPPKAFDTEEELIEFVAQTPGSIGYVSIQTPTAGVHSIALVR</sequence>